<evidence type="ECO:0000313" key="2">
    <source>
        <dbReference type="EMBL" id="KRX90310.1"/>
    </source>
</evidence>
<gene>
    <name evidence="2" type="ORF">T4E_6416</name>
</gene>
<evidence type="ECO:0000313" key="3">
    <source>
        <dbReference type="Proteomes" id="UP000054815"/>
    </source>
</evidence>
<name>A0A0V0XQJ6_TRIPS</name>
<protein>
    <submittedName>
        <fullName evidence="2">Uncharacterized protein</fullName>
    </submittedName>
</protein>
<proteinExistence type="predicted"/>
<feature type="region of interest" description="Disordered" evidence="1">
    <location>
        <begin position="10"/>
        <end position="41"/>
    </location>
</feature>
<organism evidence="2 3">
    <name type="scientific">Trichinella pseudospiralis</name>
    <name type="common">Parasitic roundworm</name>
    <dbReference type="NCBI Taxonomy" id="6337"/>
    <lineage>
        <taxon>Eukaryota</taxon>
        <taxon>Metazoa</taxon>
        <taxon>Ecdysozoa</taxon>
        <taxon>Nematoda</taxon>
        <taxon>Enoplea</taxon>
        <taxon>Dorylaimia</taxon>
        <taxon>Trichinellida</taxon>
        <taxon>Trichinellidae</taxon>
        <taxon>Trichinella</taxon>
    </lineage>
</organism>
<dbReference type="Proteomes" id="UP000054815">
    <property type="component" value="Unassembled WGS sequence"/>
</dbReference>
<feature type="compositionally biased region" description="Low complexity" evidence="1">
    <location>
        <begin position="22"/>
        <end position="33"/>
    </location>
</feature>
<dbReference type="EMBL" id="JYDU01000169">
    <property type="protein sequence ID" value="KRX90310.1"/>
    <property type="molecule type" value="Genomic_DNA"/>
</dbReference>
<evidence type="ECO:0000256" key="1">
    <source>
        <dbReference type="SAM" id="MobiDB-lite"/>
    </source>
</evidence>
<dbReference type="AlphaFoldDB" id="A0A0V0XQJ6"/>
<accession>A0A0V0XQJ6</accession>
<sequence length="78" mass="9416">MVSMLCHYKPPTMNVTNHTTDDQTTTAQRQQQQQRRRQNTFPCTVYNRENQVREDRRKYRNIKRLYIGAKLILLVCSE</sequence>
<reference evidence="2 3" key="1">
    <citation type="submission" date="2015-01" db="EMBL/GenBank/DDBJ databases">
        <title>Evolution of Trichinella species and genotypes.</title>
        <authorList>
            <person name="Korhonen P.K."/>
            <person name="Edoardo P."/>
            <person name="Giuseppe L.R."/>
            <person name="Gasser R.B."/>
        </authorList>
    </citation>
    <scope>NUCLEOTIDE SEQUENCE [LARGE SCALE GENOMIC DNA]</scope>
    <source>
        <strain evidence="2">ISS141</strain>
    </source>
</reference>
<comment type="caution">
    <text evidence="2">The sequence shown here is derived from an EMBL/GenBank/DDBJ whole genome shotgun (WGS) entry which is preliminary data.</text>
</comment>